<dbReference type="PANTHER" id="PTHR22807:SF4">
    <property type="entry name" value="28S RRNA (CYTOSINE-C(5))-METHYLTRANSFERASE"/>
    <property type="match status" value="1"/>
</dbReference>
<name>U6MEG2_9EIME</name>
<accession>U6MEG2</accession>
<dbReference type="GeneID" id="25471712"/>
<dbReference type="InterPro" id="IPR029063">
    <property type="entry name" value="SAM-dependent_MTases_sf"/>
</dbReference>
<dbReference type="EMBL" id="HG722462">
    <property type="protein sequence ID" value="CDJ62416.1"/>
    <property type="molecule type" value="Genomic_DNA"/>
</dbReference>
<feature type="region of interest" description="Disordered" evidence="1">
    <location>
        <begin position="199"/>
        <end position="225"/>
    </location>
</feature>
<evidence type="ECO:0000259" key="2">
    <source>
        <dbReference type="Pfam" id="PF01189"/>
    </source>
</evidence>
<dbReference type="OrthoDB" id="435282at2759"/>
<reference evidence="3" key="2">
    <citation type="submission" date="2013-10" db="EMBL/GenBank/DDBJ databases">
        <authorList>
            <person name="Aslett M."/>
        </authorList>
    </citation>
    <scope>NUCLEOTIDE SEQUENCE [LARGE SCALE GENOMIC DNA]</scope>
    <source>
        <strain evidence="3">Houghton</strain>
    </source>
</reference>
<proteinExistence type="predicted"/>
<dbReference type="VEuPathDB" id="ToxoDB:ENH_00015320"/>
<dbReference type="AlphaFoldDB" id="U6MEG2"/>
<dbReference type="GO" id="GO:0008173">
    <property type="term" value="F:RNA methyltransferase activity"/>
    <property type="evidence" value="ECO:0007669"/>
    <property type="project" value="InterPro"/>
</dbReference>
<evidence type="ECO:0000313" key="4">
    <source>
        <dbReference type="Proteomes" id="UP000030754"/>
    </source>
</evidence>
<feature type="compositionally biased region" description="Polar residues" evidence="1">
    <location>
        <begin position="200"/>
        <end position="209"/>
    </location>
</feature>
<dbReference type="Gene3D" id="3.40.50.150">
    <property type="entry name" value="Vaccinia Virus protein VP39"/>
    <property type="match status" value="1"/>
</dbReference>
<evidence type="ECO:0000313" key="3">
    <source>
        <dbReference type="EMBL" id="CDJ62416.1"/>
    </source>
</evidence>
<feature type="domain" description="SAM-dependent methyltransferase RsmB-F/NOP2-type catalytic core" evidence="2">
    <location>
        <begin position="274"/>
        <end position="320"/>
    </location>
</feature>
<organism evidence="3 4">
    <name type="scientific">Eimeria necatrix</name>
    <dbReference type="NCBI Taxonomy" id="51315"/>
    <lineage>
        <taxon>Eukaryota</taxon>
        <taxon>Sar</taxon>
        <taxon>Alveolata</taxon>
        <taxon>Apicomplexa</taxon>
        <taxon>Conoidasida</taxon>
        <taxon>Coccidia</taxon>
        <taxon>Eucoccidiorida</taxon>
        <taxon>Eimeriorina</taxon>
        <taxon>Eimeriidae</taxon>
        <taxon>Eimeria</taxon>
    </lineage>
</organism>
<dbReference type="InterPro" id="IPR023267">
    <property type="entry name" value="RCMT"/>
</dbReference>
<protein>
    <recommendedName>
        <fullName evidence="2">SAM-dependent methyltransferase RsmB-F/NOP2-type catalytic core domain-containing protein</fullName>
    </recommendedName>
</protein>
<dbReference type="GO" id="GO:0005730">
    <property type="term" value="C:nucleolus"/>
    <property type="evidence" value="ECO:0007669"/>
    <property type="project" value="TreeGrafter"/>
</dbReference>
<sequence length="817" mass="87601">MAEAYRHAAAVLQLMDSQRIGLRDALYGAARPPQKTLSRVYALLSKTLAVRQLLQQLLCQVGLVDFSIAAAPKSAKGKAAAIQTTGSRDYLLLLMLRDLLLSPKGIEGGGQLKRLLLEHESHLRSLYSAAVADSTEHEALAAAAAATIPRYLRVNLRVWDAEAAANFLKARLPRSLWAVTDPLQPCVIALPAAAARLLKSNEQQHQQQRMLPRESPETENTEEGAAELQLPFEQQQLPEQPQQQEPLLLHQLVPRGFVSLQDRASCTAAAAAAVAEGDIVLEGCAAPGSKTMHILEMLGTKGHLIVLERDTKRLAAMLRRLQQEAALRGPYLSPCCKQERAASNNRSKHPGKARSDSNREEFLWLAELAGKRPLYFARSSELPGSAAVDAPAAPAAASYPKLAAALPMLLVEVRRADFAAVDGKVPPFCCAQKIVLDPSCSGSGLPIHAATATAIPATAREPCGKNGARCLRAVAAGTKARTCDPVASASTVVAAVSASSVENDPPDLLRWSWEGWKYRSSVCSPSEGLPLDGRPAESFDGPLPGVVPSECGEKRVVRLAAMQQKLLLHALTAFPAACLVCYSTCSLYVHENEAVLLGVGLQQPQQQTQRREGQTSQQQERQNTALQGWHVFRPSLHPGWFVPAAAVLELRQQIRSSSSRSTEKLEKALESFGSLCVRASFQTHKCRGFFLATVRRSSPSLGAPTAAAITAAGKTAAGIGGGKTRKRKKEANELVATVSESCTLVKCAAREESAVGVCVTLSICGSPLILTGDSSEITLFGVSSFVDLTEQFYRMSAEILEVSHGLIDGNGREGFTL</sequence>
<dbReference type="SUPFAM" id="SSF53335">
    <property type="entry name" value="S-adenosyl-L-methionine-dependent methyltransferases"/>
    <property type="match status" value="2"/>
</dbReference>
<dbReference type="InterPro" id="IPR049560">
    <property type="entry name" value="MeTrfase_RsmB-F_NOP2_cat"/>
</dbReference>
<dbReference type="Pfam" id="PF01189">
    <property type="entry name" value="Methyltr_RsmB-F"/>
    <property type="match status" value="1"/>
</dbReference>
<dbReference type="GO" id="GO:0070475">
    <property type="term" value="P:rRNA base methylation"/>
    <property type="evidence" value="ECO:0007669"/>
    <property type="project" value="TreeGrafter"/>
</dbReference>
<dbReference type="PANTHER" id="PTHR22807">
    <property type="entry name" value="NOP2 YEAST -RELATED NOL1/NOP2/FMU SUN DOMAIN-CONTAINING"/>
    <property type="match status" value="1"/>
</dbReference>
<reference evidence="3" key="1">
    <citation type="submission" date="2013-10" db="EMBL/GenBank/DDBJ databases">
        <title>Genomic analysis of the causative agents of coccidiosis in chickens.</title>
        <authorList>
            <person name="Reid A.J."/>
            <person name="Blake D."/>
            <person name="Billington K."/>
            <person name="Browne H."/>
            <person name="Dunn M."/>
            <person name="Hung S."/>
            <person name="Kawahara F."/>
            <person name="Miranda-Saavedra D."/>
            <person name="Mourier T."/>
            <person name="Nagra H."/>
            <person name="Otto T.D."/>
            <person name="Rawlings N."/>
            <person name="Sanchez A."/>
            <person name="Sanders M."/>
            <person name="Subramaniam C."/>
            <person name="Tay Y."/>
            <person name="Dear P."/>
            <person name="Doerig C."/>
            <person name="Gruber A."/>
            <person name="Parkinson J."/>
            <person name="Shirley M."/>
            <person name="Wan K.L."/>
            <person name="Berriman M."/>
            <person name="Tomley F."/>
            <person name="Pain A."/>
        </authorList>
    </citation>
    <scope>NUCLEOTIDE SEQUENCE [LARGE SCALE GENOMIC DNA]</scope>
    <source>
        <strain evidence="3">Houghton</strain>
    </source>
</reference>
<dbReference type="RefSeq" id="XP_013439778.1">
    <property type="nucleotide sequence ID" value="XM_013584324.1"/>
</dbReference>
<gene>
    <name evidence="3" type="ORF">ENH_00015320</name>
</gene>
<evidence type="ECO:0000256" key="1">
    <source>
        <dbReference type="SAM" id="MobiDB-lite"/>
    </source>
</evidence>
<keyword evidence="4" id="KW-1185">Reference proteome</keyword>
<dbReference type="Proteomes" id="UP000030754">
    <property type="component" value="Unassembled WGS sequence"/>
</dbReference>